<dbReference type="RefSeq" id="WP_071136590.1">
    <property type="nucleotide sequence ID" value="NZ_LT608328.1"/>
</dbReference>
<dbReference type="InterPro" id="IPR011658">
    <property type="entry name" value="PA14_dom"/>
</dbReference>
<dbReference type="KEGG" id="pmuc:ING2E5A_1206"/>
<dbReference type="InterPro" id="IPR011013">
    <property type="entry name" value="Gal_mutarotase_sf_dom"/>
</dbReference>
<dbReference type="InterPro" id="IPR000322">
    <property type="entry name" value="Glyco_hydro_31_TIM"/>
</dbReference>
<dbReference type="Pfam" id="PF13802">
    <property type="entry name" value="Gal_mutarotas_2"/>
    <property type="match status" value="1"/>
</dbReference>
<dbReference type="Gene3D" id="2.60.40.1760">
    <property type="entry name" value="glycosyl hydrolase (family 31)"/>
    <property type="match status" value="1"/>
</dbReference>
<reference evidence="4 5" key="1">
    <citation type="submission" date="2016-08" db="EMBL/GenBank/DDBJ databases">
        <authorList>
            <person name="Seilhamer J.J."/>
        </authorList>
    </citation>
    <scope>NUCLEOTIDE SEQUENCE [LARGE SCALE GENOMIC DNA]</scope>
    <source>
        <strain evidence="4">ING2-E5A</strain>
    </source>
</reference>
<dbReference type="SUPFAM" id="SSF51011">
    <property type="entry name" value="Glycosyl hydrolase domain"/>
    <property type="match status" value="1"/>
</dbReference>
<organism evidence="4 5">
    <name type="scientific">Petrimonas mucosa</name>
    <dbReference type="NCBI Taxonomy" id="1642646"/>
    <lineage>
        <taxon>Bacteria</taxon>
        <taxon>Pseudomonadati</taxon>
        <taxon>Bacteroidota</taxon>
        <taxon>Bacteroidia</taxon>
        <taxon>Bacteroidales</taxon>
        <taxon>Dysgonomonadaceae</taxon>
        <taxon>Petrimonas</taxon>
    </lineage>
</organism>
<dbReference type="CDD" id="cd14752">
    <property type="entry name" value="GH31_N"/>
    <property type="match status" value="1"/>
</dbReference>
<dbReference type="InterPro" id="IPR017853">
    <property type="entry name" value="GH"/>
</dbReference>
<dbReference type="InterPro" id="IPR051816">
    <property type="entry name" value="Glycosyl_Hydrolase_31"/>
</dbReference>
<dbReference type="Gene3D" id="2.60.120.380">
    <property type="match status" value="1"/>
</dbReference>
<gene>
    <name evidence="4" type="ORF">ING2E5A_1206</name>
</gene>
<dbReference type="SUPFAM" id="SSF56988">
    <property type="entry name" value="Anthrax protective antigen"/>
    <property type="match status" value="1"/>
</dbReference>
<comment type="similarity">
    <text evidence="1 2">Belongs to the glycosyl hydrolase 31 family.</text>
</comment>
<dbReference type="Proteomes" id="UP000178485">
    <property type="component" value="Chromosome i"/>
</dbReference>
<dbReference type="InterPro" id="IPR033403">
    <property type="entry name" value="DUF5110"/>
</dbReference>
<dbReference type="EC" id="3.2.1.177" evidence="4"/>
<dbReference type="Gene3D" id="3.20.20.80">
    <property type="entry name" value="Glycosidases"/>
    <property type="match status" value="1"/>
</dbReference>
<dbReference type="InterPro" id="IPR013780">
    <property type="entry name" value="Glyco_hydro_b"/>
</dbReference>
<dbReference type="Pfam" id="PF01055">
    <property type="entry name" value="Glyco_hydro_31_2nd"/>
    <property type="match status" value="1"/>
</dbReference>
<dbReference type="InterPro" id="IPR048395">
    <property type="entry name" value="Glyco_hydro_31_C"/>
</dbReference>
<dbReference type="SMART" id="SM00758">
    <property type="entry name" value="PA14"/>
    <property type="match status" value="1"/>
</dbReference>
<keyword evidence="5" id="KW-1185">Reference proteome</keyword>
<feature type="domain" description="PA14" evidence="3">
    <location>
        <begin position="224"/>
        <end position="364"/>
    </location>
</feature>
<evidence type="ECO:0000313" key="5">
    <source>
        <dbReference type="Proteomes" id="UP000178485"/>
    </source>
</evidence>
<dbReference type="CDD" id="cd06591">
    <property type="entry name" value="GH31_xylosidase_XylS"/>
    <property type="match status" value="1"/>
</dbReference>
<sequence>MARVFYIVFSTLFFLSCATTGIEKTDNGIIVRVKQENSHTAKTIRLNVIDNNIIHVSAIPGKIFSDEKSLILRPGLKRSGTFSVYENGDEVTLSTDSLDVVIRKSTGEIAFLNKKGETLLQENKGGGKTLTPIEVEGTKGYTVHQLFESSDDEAFYGLGQHQADDFNYKGKNESLFQYNTKVSVPFVISSRNYGIVWDNYSLSKFGDTRDYADLDQFKLYGEDGAGGGLTATYTRKGDSTGTIVRQESKLDYQFIPLLENFPADFDLNNSRVTWSGELEAPESGLYRFFLHYAGYIRVFMDNEPVVEERWRTAWNPNSYKFEYHLKEGERVPIRVEWEPDGDVSYIALKALSPVPEEEQNKLSLWSEMGNGIDYYFVAGNSMDEVISGYRTLTGKSQIMPKWAMGFWQSRERYKTQDELLETLAEFRKREIPIDNIVQDWSYWPEAEWGSHKFDKERFPDPKGMVDKIHEMNARIMISVWPKFYMNTDHYKAFDKNGWMYQQAVKDSIRDWIGQGYIGSFYDAYAEGARKLFWKQLEENLYSLGIDAWWMDASEPNIQDNTDMDYRKKLCGPTALGPSTKYFNAYSLVNAEAIYDGQRSVNPDDRVFLLTRSGFTGIQRYSTAVWSGDIGTRWEDMKAQISAGLNFALSGIPYWTMDIGGFCVEKRYEQAQHYYNATGIENEDLKEWRELNARWSQFGAFVPLFRSHGQFPYREVFNIAPEDHPAYQSMVYYNKLRYRLMPYIYSLAGMTYFNDYTIMRALVMDHGKDPEVNDIGDQYMFGDMLMVCPVYEYKATGRTVYFPATTGWYDFYTGKFIDGGQKQRVDAPYSRIPLFVKEGAIIPFGPEIQYSDEKKPEHITLYVFAGKNGTFSLYEDEGVNYNYEKGAYAIIRFNYDDATKTLVIGDREGSFEGMLQERRFNVVYVDKNRPQAVDPDAKGIEVVYTGAAQKIPLEK</sequence>
<dbReference type="Pfam" id="PF21365">
    <property type="entry name" value="Glyco_hydro_31_3rd"/>
    <property type="match status" value="1"/>
</dbReference>
<dbReference type="GO" id="GO:0061634">
    <property type="term" value="F:alpha-D-xyloside xylohydrolase"/>
    <property type="evidence" value="ECO:0007669"/>
    <property type="project" value="UniProtKB-EC"/>
</dbReference>
<dbReference type="GO" id="GO:0030246">
    <property type="term" value="F:carbohydrate binding"/>
    <property type="evidence" value="ECO:0007669"/>
    <property type="project" value="InterPro"/>
</dbReference>
<dbReference type="Pfam" id="PF17137">
    <property type="entry name" value="DUF5110"/>
    <property type="match status" value="1"/>
</dbReference>
<keyword evidence="2 4" id="KW-0378">Hydrolase</keyword>
<dbReference type="Gene3D" id="2.60.40.1180">
    <property type="entry name" value="Golgi alpha-mannosidase II"/>
    <property type="match status" value="2"/>
</dbReference>
<keyword evidence="2 4" id="KW-0326">Glycosidase</keyword>
<name>A0A1G4G6C2_9BACT</name>
<evidence type="ECO:0000313" key="4">
    <source>
        <dbReference type="EMBL" id="SCM57151.1"/>
    </source>
</evidence>
<dbReference type="AlphaFoldDB" id="A0A1G4G6C2"/>
<dbReference type="EMBL" id="LT608328">
    <property type="protein sequence ID" value="SCM57151.1"/>
    <property type="molecule type" value="Genomic_DNA"/>
</dbReference>
<dbReference type="STRING" id="1642646.ING2E5A_1206"/>
<dbReference type="PROSITE" id="PS51257">
    <property type="entry name" value="PROKAR_LIPOPROTEIN"/>
    <property type="match status" value="1"/>
</dbReference>
<evidence type="ECO:0000256" key="2">
    <source>
        <dbReference type="RuleBase" id="RU361185"/>
    </source>
</evidence>
<dbReference type="GO" id="GO:0005975">
    <property type="term" value="P:carbohydrate metabolic process"/>
    <property type="evidence" value="ECO:0007669"/>
    <property type="project" value="InterPro"/>
</dbReference>
<dbReference type="InterPro" id="IPR025887">
    <property type="entry name" value="Glyco_hydro_31_N_dom"/>
</dbReference>
<dbReference type="SUPFAM" id="SSF51445">
    <property type="entry name" value="(Trans)glycosidases"/>
    <property type="match status" value="1"/>
</dbReference>
<evidence type="ECO:0000259" key="3">
    <source>
        <dbReference type="PROSITE" id="PS51820"/>
    </source>
</evidence>
<evidence type="ECO:0000256" key="1">
    <source>
        <dbReference type="ARBA" id="ARBA00007806"/>
    </source>
</evidence>
<accession>A0A1G4G6C2</accession>
<dbReference type="PROSITE" id="PS51820">
    <property type="entry name" value="PA14"/>
    <property type="match status" value="1"/>
</dbReference>
<protein>
    <submittedName>
        <fullName evidence="4">Alpha-xylosidase BoGH31A</fullName>
        <ecNumber evidence="4">3.2.1.177</ecNumber>
    </submittedName>
</protein>
<dbReference type="SUPFAM" id="SSF74650">
    <property type="entry name" value="Galactose mutarotase-like"/>
    <property type="match status" value="1"/>
</dbReference>
<dbReference type="Pfam" id="PF07691">
    <property type="entry name" value="PA14"/>
    <property type="match status" value="1"/>
</dbReference>
<dbReference type="PANTHER" id="PTHR43863:SF2">
    <property type="entry name" value="MALTASE-GLUCOAMYLASE"/>
    <property type="match status" value="1"/>
</dbReference>
<dbReference type="PANTHER" id="PTHR43863">
    <property type="entry name" value="HYDROLASE, PUTATIVE (AFU_ORTHOLOGUE AFUA_1G03140)-RELATED"/>
    <property type="match status" value="1"/>
</dbReference>
<dbReference type="InterPro" id="IPR037524">
    <property type="entry name" value="PA14/GLEYA"/>
</dbReference>
<proteinExistence type="inferred from homology"/>